<reference evidence="1 2" key="1">
    <citation type="journal article" date="2012" name="J. Bacteriol.">
        <title>Complete genome sequence of strain 1860, a crenarchaeon of the genus pyrobaculum able to grow with various electron acceptors.</title>
        <authorList>
            <person name="Mardanov A.V."/>
            <person name="Gumerov V.M."/>
            <person name="Slobodkina G.B."/>
            <person name="Beletsky A.V."/>
            <person name="Bonch-Osmolovskaya E.A."/>
            <person name="Ravin N.V."/>
            <person name="Skryabin K.G."/>
        </authorList>
    </citation>
    <scope>NUCLEOTIDE SEQUENCE [LARGE SCALE GENOMIC DNA]</scope>
    <source>
        <strain evidence="1 2">1860</strain>
    </source>
</reference>
<accession>G7VG67</accession>
<dbReference type="eggNOG" id="arCOG01187">
    <property type="taxonomic scope" value="Archaea"/>
</dbReference>
<keyword evidence="2" id="KW-1185">Reference proteome</keyword>
<dbReference type="KEGG" id="pyr:P186_1649"/>
<dbReference type="RefSeq" id="WP_014288891.1">
    <property type="nucleotide sequence ID" value="NC_016645.1"/>
</dbReference>
<sequence length="56" mass="5715">MRDVAHGEKLRLGQILGAWACDAAAKRGVGVVSVSGGAAVNDIILRGIAEEVPRCG</sequence>
<dbReference type="GeneID" id="43500894"/>
<dbReference type="EMBL" id="CP003098">
    <property type="protein sequence ID" value="AET33065.1"/>
    <property type="molecule type" value="Genomic_DNA"/>
</dbReference>
<dbReference type="BioCyc" id="PSP1104324:GJSN-1620-MONOMER"/>
<dbReference type="HOGENOM" id="CLU_3003296_0_0_2"/>
<protein>
    <submittedName>
        <fullName evidence="1">Uncharacterized protein</fullName>
    </submittedName>
</protein>
<dbReference type="Proteomes" id="UP000005867">
    <property type="component" value="Chromosome"/>
</dbReference>
<dbReference type="STRING" id="1104324.P186_1649"/>
<organism evidence="1 2">
    <name type="scientific">Pyrobaculum ferrireducens</name>
    <dbReference type="NCBI Taxonomy" id="1104324"/>
    <lineage>
        <taxon>Archaea</taxon>
        <taxon>Thermoproteota</taxon>
        <taxon>Thermoprotei</taxon>
        <taxon>Thermoproteales</taxon>
        <taxon>Thermoproteaceae</taxon>
        <taxon>Pyrobaculum</taxon>
    </lineage>
</organism>
<name>G7VG67_9CREN</name>
<gene>
    <name evidence="1" type="ORF">P186_1649</name>
</gene>
<evidence type="ECO:0000313" key="1">
    <source>
        <dbReference type="EMBL" id="AET33065.1"/>
    </source>
</evidence>
<dbReference type="AlphaFoldDB" id="G7VG67"/>
<evidence type="ECO:0000313" key="2">
    <source>
        <dbReference type="Proteomes" id="UP000005867"/>
    </source>
</evidence>
<proteinExistence type="predicted"/>